<dbReference type="PROSITE" id="PS50042">
    <property type="entry name" value="CNMP_BINDING_3"/>
    <property type="match status" value="1"/>
</dbReference>
<dbReference type="InterPro" id="IPR018490">
    <property type="entry name" value="cNMP-bd_dom_sf"/>
</dbReference>
<accession>A0ABS7GE09</accession>
<name>A0ABS7GE09_9BACT</name>
<dbReference type="RefSeq" id="WP_220249961.1">
    <property type="nucleotide sequence ID" value="NZ_JAICCF010000002.1"/>
</dbReference>
<dbReference type="InterPro" id="IPR014710">
    <property type="entry name" value="RmlC-like_jellyroll"/>
</dbReference>
<dbReference type="Proteomes" id="UP000812961">
    <property type="component" value="Unassembled WGS sequence"/>
</dbReference>
<sequence>MHEVFFDYLKKFSPDPLSEEEKSLMIQTFVPSKLRRRQFMLQEGDLCKNFAFIVKGAMRMYSVDDKGIEHIVRLGVEGWWMGDRESWSMLTASSYHIDAWENCDLLYITREGSLDLMRNVPVFCEMMRQLDERNHIANNRRLASAIGATAEKRYTDFIECYPELFKRFPQHIIASYLGLNKDTLSRVKRQSYKRKKT</sequence>
<protein>
    <submittedName>
        <fullName evidence="2">Crp/Fnr family transcriptional regulator</fullName>
    </submittedName>
</protein>
<keyword evidence="3" id="KW-1185">Reference proteome</keyword>
<evidence type="ECO:0000313" key="3">
    <source>
        <dbReference type="Proteomes" id="UP000812961"/>
    </source>
</evidence>
<dbReference type="Gene3D" id="2.60.120.10">
    <property type="entry name" value="Jelly Rolls"/>
    <property type="match status" value="1"/>
</dbReference>
<proteinExistence type="predicted"/>
<comment type="caution">
    <text evidence="2">The sequence shown here is derived from an EMBL/GenBank/DDBJ whole genome shotgun (WGS) entry which is preliminary data.</text>
</comment>
<dbReference type="EMBL" id="JAICCF010000002">
    <property type="protein sequence ID" value="MBW8684748.1"/>
    <property type="molecule type" value="Genomic_DNA"/>
</dbReference>
<dbReference type="InterPro" id="IPR000595">
    <property type="entry name" value="cNMP-bd_dom"/>
</dbReference>
<dbReference type="SUPFAM" id="SSF51206">
    <property type="entry name" value="cAMP-binding domain-like"/>
    <property type="match status" value="1"/>
</dbReference>
<feature type="domain" description="Cyclic nucleotide-binding" evidence="1">
    <location>
        <begin position="8"/>
        <end position="117"/>
    </location>
</feature>
<evidence type="ECO:0000313" key="2">
    <source>
        <dbReference type="EMBL" id="MBW8684748.1"/>
    </source>
</evidence>
<dbReference type="Pfam" id="PF00027">
    <property type="entry name" value="cNMP_binding"/>
    <property type="match status" value="1"/>
</dbReference>
<gene>
    <name evidence="2" type="ORF">K1Y79_10445</name>
</gene>
<evidence type="ECO:0000259" key="1">
    <source>
        <dbReference type="PROSITE" id="PS50042"/>
    </source>
</evidence>
<organism evidence="2 3">
    <name type="scientific">Chitinophaga rhizophila</name>
    <dbReference type="NCBI Taxonomy" id="2866212"/>
    <lineage>
        <taxon>Bacteria</taxon>
        <taxon>Pseudomonadati</taxon>
        <taxon>Bacteroidota</taxon>
        <taxon>Chitinophagia</taxon>
        <taxon>Chitinophagales</taxon>
        <taxon>Chitinophagaceae</taxon>
        <taxon>Chitinophaga</taxon>
    </lineage>
</organism>
<reference evidence="2 3" key="1">
    <citation type="submission" date="2021-08" db="EMBL/GenBank/DDBJ databases">
        <title>The genome sequence of Chitinophaga sp. B61.</title>
        <authorList>
            <person name="Zhang X."/>
        </authorList>
    </citation>
    <scope>NUCLEOTIDE SEQUENCE [LARGE SCALE GENOMIC DNA]</scope>
    <source>
        <strain evidence="2 3">B61</strain>
    </source>
</reference>